<evidence type="ECO:0000313" key="2">
    <source>
        <dbReference type="Proteomes" id="UP000240704"/>
    </source>
</evidence>
<protein>
    <submittedName>
        <fullName evidence="1">Uncharacterized protein</fullName>
    </submittedName>
</protein>
<accession>A0A2I6PI28</accession>
<reference evidence="2" key="1">
    <citation type="submission" date="2017-11" db="EMBL/GenBank/DDBJ databases">
        <title>Genome sequence and characterization of the novel virulent phage PMBT3 infecting Pseudomonas sp.</title>
        <authorList>
            <person name="Koberg S."/>
            <person name="Brinks E."/>
            <person name="Heller K.J."/>
            <person name="Neve H."/>
            <person name="Franz C.M.A.P."/>
        </authorList>
    </citation>
    <scope>NUCLEOTIDE SEQUENCE [LARGE SCALE GENOMIC DNA]</scope>
</reference>
<dbReference type="KEGG" id="vg:54987047"/>
<keyword evidence="2" id="KW-1185">Reference proteome</keyword>
<name>A0A2I6PI28_9CAUD</name>
<dbReference type="RefSeq" id="YP_009796657.1">
    <property type="nucleotide sequence ID" value="NC_047902.1"/>
</dbReference>
<dbReference type="EMBL" id="MG596799">
    <property type="protein sequence ID" value="AUM59708.1"/>
    <property type="molecule type" value="Genomic_DNA"/>
</dbReference>
<dbReference type="Proteomes" id="UP000240704">
    <property type="component" value="Segment"/>
</dbReference>
<dbReference type="GeneID" id="54987047"/>
<sequence length="81" mass="8935">MAVPTGTGKAKREMIRMVGTSVRQAKAVDLVAKCHMTHNNIRDFKMNQVPSISMEKLIKHLRDFGSEVTITVDGLVLPIGD</sequence>
<organism evidence="1 2">
    <name type="scientific">Pseudomonas phage PMBT3</name>
    <dbReference type="NCBI Taxonomy" id="2059856"/>
    <lineage>
        <taxon>Viruses</taxon>
        <taxon>Duplodnaviria</taxon>
        <taxon>Heunggongvirae</taxon>
        <taxon>Uroviricota</taxon>
        <taxon>Caudoviricetes</taxon>
        <taxon>Maxrubnervirus</taxon>
        <taxon>Maxrubnervirus PMBT3</taxon>
    </lineage>
</organism>
<proteinExistence type="predicted"/>
<evidence type="ECO:0000313" key="1">
    <source>
        <dbReference type="EMBL" id="AUM59708.1"/>
    </source>
</evidence>